<dbReference type="PROSITE" id="PS51257">
    <property type="entry name" value="PROKAR_LIPOPROTEIN"/>
    <property type="match status" value="1"/>
</dbReference>
<dbReference type="RefSeq" id="WP_128324922.1">
    <property type="nucleotide sequence ID" value="NZ_QJRG01000047.1"/>
</dbReference>
<keyword evidence="2" id="KW-0472">Membrane</keyword>
<protein>
    <recommendedName>
        <fullName evidence="4">Outer membrane protein assembly factor BamE domain-containing protein</fullName>
    </recommendedName>
</protein>
<proteinExistence type="predicted"/>
<dbReference type="GO" id="GO:0019867">
    <property type="term" value="C:outer membrane"/>
    <property type="evidence" value="ECO:0007669"/>
    <property type="project" value="InterPro"/>
</dbReference>
<dbReference type="Proteomes" id="UP000288983">
    <property type="component" value="Unassembled WGS sequence"/>
</dbReference>
<evidence type="ECO:0000256" key="1">
    <source>
        <dbReference type="ARBA" id="ARBA00022729"/>
    </source>
</evidence>
<feature type="domain" description="Outer membrane protein assembly factor BamE" evidence="4">
    <location>
        <begin position="21"/>
        <end position="93"/>
    </location>
</feature>
<feature type="signal peptide" evidence="3">
    <location>
        <begin position="1"/>
        <end position="18"/>
    </location>
</feature>
<organism evidence="5 6">
    <name type="scientific">Pseudomonas alkylphenolica</name>
    <dbReference type="NCBI Taxonomy" id="237609"/>
    <lineage>
        <taxon>Bacteria</taxon>
        <taxon>Pseudomonadati</taxon>
        <taxon>Pseudomonadota</taxon>
        <taxon>Gammaproteobacteria</taxon>
        <taxon>Pseudomonadales</taxon>
        <taxon>Pseudomonadaceae</taxon>
        <taxon>Pseudomonas</taxon>
    </lineage>
</organism>
<evidence type="ECO:0000313" key="6">
    <source>
        <dbReference type="Proteomes" id="UP000288983"/>
    </source>
</evidence>
<evidence type="ECO:0000259" key="4">
    <source>
        <dbReference type="Pfam" id="PF04355"/>
    </source>
</evidence>
<name>A0A443ZQE9_9PSED</name>
<evidence type="ECO:0000313" key="5">
    <source>
        <dbReference type="EMBL" id="RWU21319.1"/>
    </source>
</evidence>
<reference evidence="5 6" key="1">
    <citation type="submission" date="2018-06" db="EMBL/GenBank/DDBJ databases">
        <title>Bacteria isolated from soil of Wuhan.</title>
        <authorList>
            <person name="Wei X."/>
            <person name="Chunhua H."/>
        </authorList>
    </citation>
    <scope>NUCLEOTIDE SEQUENCE [LARGE SCALE GENOMIC DNA]</scope>
    <source>
        <strain evidence="6">xwS2</strain>
    </source>
</reference>
<comment type="caution">
    <text evidence="5">The sequence shown here is derived from an EMBL/GenBank/DDBJ whole genome shotgun (WGS) entry which is preliminary data.</text>
</comment>
<evidence type="ECO:0000256" key="2">
    <source>
        <dbReference type="ARBA" id="ARBA00023136"/>
    </source>
</evidence>
<feature type="chain" id="PRO_5018991890" description="Outer membrane protein assembly factor BamE domain-containing protein" evidence="3">
    <location>
        <begin position="19"/>
        <end position="108"/>
    </location>
</feature>
<sequence length="108" mass="11453">MLKLVAVLFMSLLLGACASSGQKITPDLITQIEPGKTTVSQMNDLFGAPASQSYSSDGKLAMTWMYVFVGPFGTGMKQQSLAVLFNTDSTVEKYNVIDAAPGGVRLGQ</sequence>
<accession>A0A443ZQE9</accession>
<dbReference type="InterPro" id="IPR007450">
    <property type="entry name" value="BamE_dom"/>
</dbReference>
<gene>
    <name evidence="5" type="ORF">DM813_19220</name>
</gene>
<dbReference type="AlphaFoldDB" id="A0A443ZQE9"/>
<dbReference type="InterPro" id="IPR037873">
    <property type="entry name" value="BamE-like"/>
</dbReference>
<dbReference type="Gene3D" id="3.30.1450.10">
    <property type="match status" value="1"/>
</dbReference>
<dbReference type="Pfam" id="PF04355">
    <property type="entry name" value="BamE"/>
    <property type="match status" value="1"/>
</dbReference>
<dbReference type="OrthoDB" id="7064099at2"/>
<dbReference type="EMBL" id="QJRG01000047">
    <property type="protein sequence ID" value="RWU21319.1"/>
    <property type="molecule type" value="Genomic_DNA"/>
</dbReference>
<keyword evidence="1 3" id="KW-0732">Signal</keyword>
<evidence type="ECO:0000256" key="3">
    <source>
        <dbReference type="SAM" id="SignalP"/>
    </source>
</evidence>